<dbReference type="Gene3D" id="3.40.30.10">
    <property type="entry name" value="Glutaredoxin"/>
    <property type="match status" value="1"/>
</dbReference>
<proteinExistence type="predicted"/>
<organism evidence="1 2">
    <name type="scientific">Methylococcus capsulatus</name>
    <dbReference type="NCBI Taxonomy" id="414"/>
    <lineage>
        <taxon>Bacteria</taxon>
        <taxon>Pseudomonadati</taxon>
        <taxon>Pseudomonadota</taxon>
        <taxon>Gammaproteobacteria</taxon>
        <taxon>Methylococcales</taxon>
        <taxon>Methylococcaceae</taxon>
        <taxon>Methylococcus</taxon>
    </lineage>
</organism>
<dbReference type="Proteomes" id="UP001359308">
    <property type="component" value="Chromosome"/>
</dbReference>
<evidence type="ECO:0000313" key="2">
    <source>
        <dbReference type="Proteomes" id="UP001359308"/>
    </source>
</evidence>
<evidence type="ECO:0000313" key="1">
    <source>
        <dbReference type="EMBL" id="WWF01387.1"/>
    </source>
</evidence>
<dbReference type="Pfam" id="PF05768">
    <property type="entry name" value="Glrx-like"/>
    <property type="match status" value="1"/>
</dbReference>
<dbReference type="EMBL" id="CP104311">
    <property type="protein sequence ID" value="WWF01387.1"/>
    <property type="molecule type" value="Genomic_DNA"/>
</dbReference>
<dbReference type="InterPro" id="IPR008554">
    <property type="entry name" value="Glutaredoxin-like"/>
</dbReference>
<keyword evidence="2" id="KW-1185">Reference proteome</keyword>
<dbReference type="RefSeq" id="WP_198321620.1">
    <property type="nucleotide sequence ID" value="NZ_CP104311.1"/>
</dbReference>
<gene>
    <name evidence="1" type="ORF">N4J17_13065</name>
</gene>
<dbReference type="InterPro" id="IPR036249">
    <property type="entry name" value="Thioredoxin-like_sf"/>
</dbReference>
<accession>A0ABZ2F2G0</accession>
<name>A0ABZ2F2G0_METCP</name>
<sequence length="78" mass="8364">MPIESGLVLYGTDGCHLCKAAGEVLTDLGVVATAVDILGDDHLLQRYGLRIPVLRDGAGRELGWPFDAAAVRRFLGDR</sequence>
<dbReference type="SUPFAM" id="SSF52833">
    <property type="entry name" value="Thioredoxin-like"/>
    <property type="match status" value="1"/>
</dbReference>
<reference evidence="1 2" key="1">
    <citation type="submission" date="2022-09" db="EMBL/GenBank/DDBJ databases">
        <authorList>
            <person name="Giprobiosintez L."/>
        </authorList>
    </citation>
    <scope>NUCLEOTIDE SEQUENCE [LARGE SCALE GENOMIC DNA]</scope>
    <source>
        <strain evidence="2">VKPM-B-12549 (GBS-15)</strain>
    </source>
</reference>
<protein>
    <submittedName>
        <fullName evidence="1">Glutaredoxin family protein</fullName>
    </submittedName>
</protein>